<dbReference type="InterPro" id="IPR058625">
    <property type="entry name" value="MdtA-like_BSH"/>
</dbReference>
<sequence>MNYSKPTYSFYISLSTVLVCLSLSACKEKKGKEGGGGREEKKDKPTLVDVMVAAPQPLTNVVEVNGTIIPSESTELRPEVSGRLTYLNVPEGKTVTQGAILARINSADLEAQMQRTKVQLDNAVRTEERFKKLLDVNGINQSDYDAALNTVNTLKADMAYTQTLIDKTVLRAPFTGTIGLRQISPGSYVTPTSIIATIQQLGKKKIDFTLPEEYSELVRIGSTVKVRVDGRDSVLSRATVIALEPQANRLTRSLVVRALMDDSRANPGAFAKVIIGNGNNKKAIMIPTNAIIPDDRNNQVILVRNGKAAFVNVQTGIRSSNSVEITQGLNVGDSVVVTGVLFAKPDAVLKVRKEKK</sequence>
<dbReference type="Pfam" id="PF25917">
    <property type="entry name" value="BSH_RND"/>
    <property type="match status" value="1"/>
</dbReference>
<dbReference type="PANTHER" id="PTHR30469">
    <property type="entry name" value="MULTIDRUG RESISTANCE PROTEIN MDTA"/>
    <property type="match status" value="1"/>
</dbReference>
<keyword evidence="7" id="KW-1185">Reference proteome</keyword>
<reference evidence="6 7" key="1">
    <citation type="submission" date="2020-08" db="EMBL/GenBank/DDBJ databases">
        <title>Genomic Encyclopedia of Type Strains, Phase IV (KMG-IV): sequencing the most valuable type-strain genomes for metagenomic binning, comparative biology and taxonomic classification.</title>
        <authorList>
            <person name="Goeker M."/>
        </authorList>
    </citation>
    <scope>NUCLEOTIDE SEQUENCE [LARGE SCALE GENOMIC DNA]</scope>
    <source>
        <strain evidence="6 7">DSM 17976</strain>
    </source>
</reference>
<evidence type="ECO:0000313" key="6">
    <source>
        <dbReference type="EMBL" id="MBB3836278.1"/>
    </source>
</evidence>
<dbReference type="InterPro" id="IPR058624">
    <property type="entry name" value="MdtA-like_HH"/>
</dbReference>
<comment type="caution">
    <text evidence="6">The sequence shown here is derived from an EMBL/GenBank/DDBJ whole genome shotgun (WGS) entry which is preliminary data.</text>
</comment>
<evidence type="ECO:0000313" key="7">
    <source>
        <dbReference type="Proteomes" id="UP000541352"/>
    </source>
</evidence>
<dbReference type="Gene3D" id="2.40.30.170">
    <property type="match status" value="1"/>
</dbReference>
<accession>A0A7W6END4</accession>
<dbReference type="EMBL" id="JACIBY010000001">
    <property type="protein sequence ID" value="MBB3836278.1"/>
    <property type="molecule type" value="Genomic_DNA"/>
</dbReference>
<dbReference type="Proteomes" id="UP000541352">
    <property type="component" value="Unassembled WGS sequence"/>
</dbReference>
<protein>
    <submittedName>
        <fullName evidence="6">Membrane fusion protein (Multidrug efflux system)</fullName>
    </submittedName>
</protein>
<dbReference type="PROSITE" id="PS51257">
    <property type="entry name" value="PROKAR_LIPOPROTEIN"/>
    <property type="match status" value="1"/>
</dbReference>
<dbReference type="RefSeq" id="WP_183971050.1">
    <property type="nucleotide sequence ID" value="NZ_JACIBY010000001.1"/>
</dbReference>
<dbReference type="Pfam" id="PF25954">
    <property type="entry name" value="Beta-barrel_RND_2"/>
    <property type="match status" value="1"/>
</dbReference>
<evidence type="ECO:0000259" key="3">
    <source>
        <dbReference type="Pfam" id="PF25917"/>
    </source>
</evidence>
<organism evidence="6 7">
    <name type="scientific">Runella defluvii</name>
    <dbReference type="NCBI Taxonomy" id="370973"/>
    <lineage>
        <taxon>Bacteria</taxon>
        <taxon>Pseudomonadati</taxon>
        <taxon>Bacteroidota</taxon>
        <taxon>Cytophagia</taxon>
        <taxon>Cytophagales</taxon>
        <taxon>Spirosomataceae</taxon>
        <taxon>Runella</taxon>
    </lineage>
</organism>
<dbReference type="InterPro" id="IPR006143">
    <property type="entry name" value="RND_pump_MFP"/>
</dbReference>
<feature type="domain" description="Multidrug resistance protein MdtA-like alpha-helical hairpin" evidence="2">
    <location>
        <begin position="107"/>
        <end position="163"/>
    </location>
</feature>
<comment type="similarity">
    <text evidence="1">Belongs to the membrane fusion protein (MFP) (TC 8.A.1) family.</text>
</comment>
<feature type="domain" description="YknX-like C-terminal permuted SH3-like" evidence="5">
    <location>
        <begin position="284"/>
        <end position="339"/>
    </location>
</feature>
<dbReference type="NCBIfam" id="TIGR01730">
    <property type="entry name" value="RND_mfp"/>
    <property type="match status" value="1"/>
</dbReference>
<dbReference type="Gene3D" id="2.40.420.20">
    <property type="match status" value="1"/>
</dbReference>
<dbReference type="PANTHER" id="PTHR30469:SF36">
    <property type="entry name" value="BLL3903 PROTEIN"/>
    <property type="match status" value="1"/>
</dbReference>
<proteinExistence type="inferred from homology"/>
<evidence type="ECO:0000259" key="5">
    <source>
        <dbReference type="Pfam" id="PF25989"/>
    </source>
</evidence>
<dbReference type="Gene3D" id="1.10.287.470">
    <property type="entry name" value="Helix hairpin bin"/>
    <property type="match status" value="1"/>
</dbReference>
<dbReference type="Pfam" id="PF25989">
    <property type="entry name" value="YknX_C"/>
    <property type="match status" value="1"/>
</dbReference>
<evidence type="ECO:0000259" key="2">
    <source>
        <dbReference type="Pfam" id="PF25876"/>
    </source>
</evidence>
<name>A0A7W6END4_9BACT</name>
<dbReference type="AlphaFoldDB" id="A0A7W6END4"/>
<dbReference type="SUPFAM" id="SSF111369">
    <property type="entry name" value="HlyD-like secretion proteins"/>
    <property type="match status" value="1"/>
</dbReference>
<dbReference type="Gene3D" id="2.40.50.100">
    <property type="match status" value="1"/>
</dbReference>
<evidence type="ECO:0000256" key="1">
    <source>
        <dbReference type="ARBA" id="ARBA00009477"/>
    </source>
</evidence>
<gene>
    <name evidence="6" type="ORF">FHS57_000260</name>
</gene>
<evidence type="ECO:0000259" key="4">
    <source>
        <dbReference type="Pfam" id="PF25954"/>
    </source>
</evidence>
<dbReference type="InterPro" id="IPR058792">
    <property type="entry name" value="Beta-barrel_RND_2"/>
</dbReference>
<feature type="domain" description="Multidrug resistance protein MdtA-like barrel-sandwich hybrid" evidence="3">
    <location>
        <begin position="74"/>
        <end position="191"/>
    </location>
</feature>
<dbReference type="GO" id="GO:1990281">
    <property type="term" value="C:efflux pump complex"/>
    <property type="evidence" value="ECO:0007669"/>
    <property type="project" value="TreeGrafter"/>
</dbReference>
<dbReference type="Pfam" id="PF25876">
    <property type="entry name" value="HH_MFP_RND"/>
    <property type="match status" value="1"/>
</dbReference>
<dbReference type="InterPro" id="IPR058637">
    <property type="entry name" value="YknX-like_C"/>
</dbReference>
<dbReference type="GO" id="GO:0015562">
    <property type="term" value="F:efflux transmembrane transporter activity"/>
    <property type="evidence" value="ECO:0007669"/>
    <property type="project" value="TreeGrafter"/>
</dbReference>
<feature type="domain" description="CusB-like beta-barrel" evidence="4">
    <location>
        <begin position="207"/>
        <end position="275"/>
    </location>
</feature>